<feature type="region of interest" description="Disordered" evidence="1">
    <location>
        <begin position="1063"/>
        <end position="1093"/>
    </location>
</feature>
<feature type="region of interest" description="Disordered" evidence="1">
    <location>
        <begin position="707"/>
        <end position="784"/>
    </location>
</feature>
<organism evidence="2 3">
    <name type="scientific">Acyrthosiphon pisum</name>
    <name type="common">Pea aphid</name>
    <dbReference type="NCBI Taxonomy" id="7029"/>
    <lineage>
        <taxon>Eukaryota</taxon>
        <taxon>Metazoa</taxon>
        <taxon>Ecdysozoa</taxon>
        <taxon>Arthropoda</taxon>
        <taxon>Hexapoda</taxon>
        <taxon>Insecta</taxon>
        <taxon>Pterygota</taxon>
        <taxon>Neoptera</taxon>
        <taxon>Paraneoptera</taxon>
        <taxon>Hemiptera</taxon>
        <taxon>Sternorrhyncha</taxon>
        <taxon>Aphidomorpha</taxon>
        <taxon>Aphidoidea</taxon>
        <taxon>Aphididae</taxon>
        <taxon>Macrosiphini</taxon>
        <taxon>Acyrthosiphon</taxon>
    </lineage>
</organism>
<feature type="region of interest" description="Disordered" evidence="1">
    <location>
        <begin position="996"/>
        <end position="1045"/>
    </location>
</feature>
<reference evidence="2" key="2">
    <citation type="submission" date="2022-06" db="UniProtKB">
        <authorList>
            <consortium name="EnsemblMetazoa"/>
        </authorList>
    </citation>
    <scope>IDENTIFICATION</scope>
</reference>
<feature type="compositionally biased region" description="Basic residues" evidence="1">
    <location>
        <begin position="1022"/>
        <end position="1039"/>
    </location>
</feature>
<proteinExistence type="predicted"/>
<evidence type="ECO:0000256" key="1">
    <source>
        <dbReference type="SAM" id="MobiDB-lite"/>
    </source>
</evidence>
<keyword evidence="3" id="KW-1185">Reference proteome</keyword>
<dbReference type="EnsemblMetazoa" id="XM_003245287.4">
    <property type="protein sequence ID" value="XP_003245335.1"/>
    <property type="gene ID" value="LOC100161037"/>
</dbReference>
<feature type="region of interest" description="Disordered" evidence="1">
    <location>
        <begin position="651"/>
        <end position="673"/>
    </location>
</feature>
<dbReference type="Proteomes" id="UP000007819">
    <property type="component" value="Chromosome A3"/>
</dbReference>
<feature type="compositionally biased region" description="Low complexity" evidence="1">
    <location>
        <begin position="1083"/>
        <end position="1093"/>
    </location>
</feature>
<feature type="compositionally biased region" description="Basic and acidic residues" evidence="1">
    <location>
        <begin position="101"/>
        <end position="110"/>
    </location>
</feature>
<feature type="compositionally biased region" description="Low complexity" evidence="1">
    <location>
        <begin position="773"/>
        <end position="784"/>
    </location>
</feature>
<feature type="compositionally biased region" description="Low complexity" evidence="1">
    <location>
        <begin position="996"/>
        <end position="1020"/>
    </location>
</feature>
<name>A0A8R2AEC8_ACYPI</name>
<evidence type="ECO:0008006" key="4">
    <source>
        <dbReference type="Google" id="ProtNLM"/>
    </source>
</evidence>
<evidence type="ECO:0000313" key="2">
    <source>
        <dbReference type="EnsemblMetazoa" id="XP_003245335.1"/>
    </source>
</evidence>
<sequence length="1160" mass="124794">MVLRPCEEYGSYTMDNYPQNGGAGHHFYESIKTEMESFRLRGADGDFSASVAATSDALLSDDTSSIASKKRIDSMFKTTASAAGDTKRTSGHRAGRQTKSLADDKNHYDDGAGGGYFDYGYPPSTNDRNNNGNNNNNKNTVQEKIEKMFAEISSSELDTDVSMDSSAVAAETGSNKFHVQYIGCAGLSGKISSLEGLQKPVRDMYFSYRENQHHYRGGGIPNRGYCDDEVRNEARRDFSGLLEISAAGLTIRYKNELGDTEQRTNAFPSIAVWAALKYVCRRRSPPPQRRIVGEAITTAAGYEYAFLPLIADPDGSDKAPLFRDMDAGDRARLDAAGDHAPVFAVVTRTPGKRLECHGFACETENDALLMAANLYGALVTVMSSAAAEVDVDVPTSGEAAGRRAAPSARRVIRQRNGFTSMSSTAGSSVTGGGVGEEAPALPPPRPPRRNKKSTSSVSASTSAGDDGRNVPSAMTSGRADDGSGGDVCSGAKTFQLTVKQPPSLQRGVCNSSSAAGLADMQSRSNRQQRLDGGGDILTKVAIPRSRSFLNSNGLASTKYSRRAAGCGIETVAADRRRRRSNGSGVMGFSDMFNELRAQEGLNNMDDILNAIINVEGMSYNDLKPIYKEFLMKLALTLTKDELYQRTKAIMTEQKRKRNKRRPSVATQAAGRGRRFNDKLRDAFNLRAAKSRIGSVLLPDFCKRKNRNSVSRKQQQLVQQHQQQQQQKRRRCSCSMIAGSSTSPAERKPERKFQRRVTAGKRSAVTSASKGRRASATSSSPVCSTSDDSDFFAAAAMRQRQHQQLQQQLLQQLPQLYKKTSKKRGGRDGGRGTATASEAGCLHRASSGYFSCSECSGGGVADEDGCSCCGDGAMEPSSLVSCSCDSDSCADSDKCYCGRPRRPRNIFDELKSRGFAASESSVSRADSPGTAWKKNELLMLLQQRHDDSCPGMGSESFPAATGGGKCGIEPSKSIEYLQMTHRARPSAATTVTGAKSTAAAGSSSSPSSSLSAATVYSSSSAVHQRRPQPSRGAKHHHRRSGSSGSDNFRAIDYALFAATADGAAEPRKTRGCGGTRQNHRRPDGSLAASSSSVAVGRRSYSSEAVHMTGCRVQYGGHLRQPALPQQKKQTARRHSVHDGGGDEVLSTFFKSGIENSLGYYP</sequence>
<protein>
    <recommendedName>
        <fullName evidence="4">PID domain-containing protein</fullName>
    </recommendedName>
</protein>
<feature type="compositionally biased region" description="Low complexity" evidence="1">
    <location>
        <begin position="453"/>
        <end position="464"/>
    </location>
</feature>
<accession>A0A8R2AEC8</accession>
<dbReference type="KEGG" id="api:100161037"/>
<feature type="region of interest" description="Disordered" evidence="1">
    <location>
        <begin position="393"/>
        <end position="486"/>
    </location>
</feature>
<evidence type="ECO:0000313" key="3">
    <source>
        <dbReference type="Proteomes" id="UP000007819"/>
    </source>
</evidence>
<reference evidence="3" key="1">
    <citation type="submission" date="2010-06" db="EMBL/GenBank/DDBJ databases">
        <authorList>
            <person name="Jiang H."/>
            <person name="Abraham K."/>
            <person name="Ali S."/>
            <person name="Alsbrooks S.L."/>
            <person name="Anim B.N."/>
            <person name="Anosike U.S."/>
            <person name="Attaway T."/>
            <person name="Bandaranaike D.P."/>
            <person name="Battles P.K."/>
            <person name="Bell S.N."/>
            <person name="Bell A.V."/>
            <person name="Beltran B."/>
            <person name="Bickham C."/>
            <person name="Bustamante Y."/>
            <person name="Caleb T."/>
            <person name="Canada A."/>
            <person name="Cardenas V."/>
            <person name="Carter K."/>
            <person name="Chacko J."/>
            <person name="Chandrabose M.N."/>
            <person name="Chavez D."/>
            <person name="Chavez A."/>
            <person name="Chen L."/>
            <person name="Chu H.-S."/>
            <person name="Claassen K.J."/>
            <person name="Cockrell R."/>
            <person name="Collins M."/>
            <person name="Cooper J.A."/>
            <person name="Cree A."/>
            <person name="Curry S.M."/>
            <person name="Da Y."/>
            <person name="Dao M.D."/>
            <person name="Das B."/>
            <person name="Davila M.-L."/>
            <person name="Davy-Carroll L."/>
            <person name="Denson S."/>
            <person name="Dinh H."/>
            <person name="Ebong V.E."/>
            <person name="Edwards J.R."/>
            <person name="Egan A."/>
            <person name="El-Daye J."/>
            <person name="Escobedo L."/>
            <person name="Fernandez S."/>
            <person name="Fernando P.R."/>
            <person name="Flagg N."/>
            <person name="Forbes L.D."/>
            <person name="Fowler R.G."/>
            <person name="Fu Q."/>
            <person name="Gabisi R.A."/>
            <person name="Ganer J."/>
            <person name="Garbino Pronczuk A."/>
            <person name="Garcia R.M."/>
            <person name="Garner T."/>
            <person name="Garrett T.E."/>
            <person name="Gonzalez D.A."/>
            <person name="Hamid H."/>
            <person name="Hawkins E.S."/>
            <person name="Hirani K."/>
            <person name="Hogues M.E."/>
            <person name="Hollins B."/>
            <person name="Hsiao C.-H."/>
            <person name="Jabil R."/>
            <person name="James M.L."/>
            <person name="Jhangiani S.N."/>
            <person name="Johnson B."/>
            <person name="Johnson Q."/>
            <person name="Joshi V."/>
            <person name="Kalu J.B."/>
            <person name="Kam C."/>
            <person name="Kashfia A."/>
            <person name="Keebler J."/>
            <person name="Kisamo H."/>
            <person name="Kovar C.L."/>
            <person name="Lago L.A."/>
            <person name="Lai C.-Y."/>
            <person name="Laidlaw J."/>
            <person name="Lara F."/>
            <person name="Le T.-K."/>
            <person name="Lee S.L."/>
            <person name="Legall F.H."/>
            <person name="Lemon S.J."/>
            <person name="Lewis L.R."/>
            <person name="Li B."/>
            <person name="Liu Y."/>
            <person name="Liu Y.-S."/>
            <person name="Lopez J."/>
            <person name="Lozado R.J."/>
            <person name="Lu J."/>
            <person name="Madu R.C."/>
            <person name="Maheshwari M."/>
            <person name="Maheshwari R."/>
            <person name="Malloy K."/>
            <person name="Martinez E."/>
            <person name="Mathew T."/>
            <person name="Mercado I.C."/>
            <person name="Mercado C."/>
            <person name="Meyer B."/>
            <person name="Montgomery K."/>
            <person name="Morgan M.B."/>
            <person name="Munidasa M."/>
            <person name="Nazareth L.V."/>
            <person name="Nelson J."/>
            <person name="Ng B.M."/>
            <person name="Nguyen N.B."/>
            <person name="Nguyen P.Q."/>
            <person name="Nguyen T."/>
            <person name="Obregon M."/>
            <person name="Okwuonu G.O."/>
            <person name="Onwere C.G."/>
            <person name="Orozco G."/>
            <person name="Parra A."/>
            <person name="Patel S."/>
            <person name="Patil S."/>
            <person name="Perez A."/>
            <person name="Perez Y."/>
            <person name="Pham C."/>
            <person name="Primus E.L."/>
            <person name="Pu L.-L."/>
            <person name="Puazo M."/>
            <person name="Qin X."/>
            <person name="Quiroz J.B."/>
            <person name="Reese J."/>
            <person name="Richards S."/>
            <person name="Rives C.M."/>
            <person name="Robberts R."/>
            <person name="Ruiz S.J."/>
            <person name="Ruiz M.J."/>
            <person name="Santibanez J."/>
            <person name="Schneider B.W."/>
            <person name="Sisson I."/>
            <person name="Smith M."/>
            <person name="Sodergren E."/>
            <person name="Song X.-Z."/>
            <person name="Song B.B."/>
            <person name="Summersgill H."/>
            <person name="Thelus R."/>
            <person name="Thornton R.D."/>
            <person name="Trejos Z.Y."/>
            <person name="Usmani K."/>
            <person name="Vattathil S."/>
            <person name="Villasana D."/>
            <person name="Walker D.L."/>
            <person name="Wang S."/>
            <person name="Wang K."/>
            <person name="White C.S."/>
            <person name="Williams A.C."/>
            <person name="Williamson J."/>
            <person name="Wilson K."/>
            <person name="Woghiren I.O."/>
            <person name="Woodworth J.R."/>
            <person name="Worley K.C."/>
            <person name="Wright R.A."/>
            <person name="Wu W."/>
            <person name="Young L."/>
            <person name="Zhang L."/>
            <person name="Zhang J."/>
            <person name="Zhu Y."/>
            <person name="Muzny D.M."/>
            <person name="Weinstock G."/>
            <person name="Gibbs R.A."/>
        </authorList>
    </citation>
    <scope>NUCLEOTIDE SEQUENCE [LARGE SCALE GENOMIC DNA]</scope>
    <source>
        <strain evidence="3">LSR1</strain>
    </source>
</reference>
<feature type="compositionally biased region" description="Low complexity" evidence="1">
    <location>
        <begin position="713"/>
        <end position="725"/>
    </location>
</feature>
<feature type="region of interest" description="Disordered" evidence="1">
    <location>
        <begin position="79"/>
        <end position="138"/>
    </location>
</feature>
<dbReference type="OrthoDB" id="5959615at2759"/>
<dbReference type="PANTHER" id="PTHR21219">
    <property type="entry name" value="FI19613P1"/>
    <property type="match status" value="1"/>
</dbReference>
<dbReference type="PANTHER" id="PTHR21219:SF4">
    <property type="entry name" value="PID DOMAIN-CONTAINING PROTEIN"/>
    <property type="match status" value="1"/>
</dbReference>
<dbReference type="GeneID" id="100161037"/>
<dbReference type="AlphaFoldDB" id="A0A8R2AEC8"/>
<feature type="compositionally biased region" description="Low complexity" evidence="1">
    <location>
        <begin position="118"/>
        <end position="138"/>
    </location>
</feature>
<dbReference type="RefSeq" id="XP_003245335.1">
    <property type="nucleotide sequence ID" value="XM_003245287.4"/>
</dbReference>